<evidence type="ECO:0000313" key="5">
    <source>
        <dbReference type="EMBL" id="MBW8688037.1"/>
    </source>
</evidence>
<dbReference type="PANTHER" id="PTHR43280">
    <property type="entry name" value="ARAC-FAMILY TRANSCRIPTIONAL REGULATOR"/>
    <property type="match status" value="1"/>
</dbReference>
<dbReference type="InterPro" id="IPR003313">
    <property type="entry name" value="AraC-bd"/>
</dbReference>
<evidence type="ECO:0000256" key="2">
    <source>
        <dbReference type="ARBA" id="ARBA00023125"/>
    </source>
</evidence>
<dbReference type="InterPro" id="IPR020449">
    <property type="entry name" value="Tscrpt_reg_AraC-type_HTH"/>
</dbReference>
<dbReference type="RefSeq" id="WP_220253360.1">
    <property type="nucleotide sequence ID" value="NZ_JAICCF010000006.1"/>
</dbReference>
<dbReference type="InterPro" id="IPR018060">
    <property type="entry name" value="HTH_AraC"/>
</dbReference>
<evidence type="ECO:0000256" key="1">
    <source>
        <dbReference type="ARBA" id="ARBA00023015"/>
    </source>
</evidence>
<dbReference type="Gene3D" id="1.10.10.60">
    <property type="entry name" value="Homeodomain-like"/>
    <property type="match status" value="2"/>
</dbReference>
<dbReference type="InterPro" id="IPR009057">
    <property type="entry name" value="Homeodomain-like_sf"/>
</dbReference>
<comment type="caution">
    <text evidence="5">The sequence shown here is derived from an EMBL/GenBank/DDBJ whole genome shotgun (WGS) entry which is preliminary data.</text>
</comment>
<dbReference type="PROSITE" id="PS00041">
    <property type="entry name" value="HTH_ARAC_FAMILY_1"/>
    <property type="match status" value="1"/>
</dbReference>
<dbReference type="Pfam" id="PF02311">
    <property type="entry name" value="AraC_binding"/>
    <property type="match status" value="1"/>
</dbReference>
<keyword evidence="6" id="KW-1185">Reference proteome</keyword>
<gene>
    <name evidence="5" type="ORF">K1Y79_27120</name>
</gene>
<keyword evidence="3" id="KW-0804">Transcription</keyword>
<dbReference type="Pfam" id="PF12833">
    <property type="entry name" value="HTH_18"/>
    <property type="match status" value="1"/>
</dbReference>
<name>A0ABS7GMH5_9BACT</name>
<feature type="domain" description="HTH araC/xylS-type" evidence="4">
    <location>
        <begin position="197"/>
        <end position="303"/>
    </location>
</feature>
<evidence type="ECO:0000313" key="6">
    <source>
        <dbReference type="Proteomes" id="UP000812961"/>
    </source>
</evidence>
<protein>
    <submittedName>
        <fullName evidence="5">AraC family transcriptional regulator</fullName>
    </submittedName>
</protein>
<dbReference type="SMART" id="SM00342">
    <property type="entry name" value="HTH_ARAC"/>
    <property type="match status" value="1"/>
</dbReference>
<dbReference type="EMBL" id="JAICCF010000006">
    <property type="protein sequence ID" value="MBW8688037.1"/>
    <property type="molecule type" value="Genomic_DNA"/>
</dbReference>
<dbReference type="Proteomes" id="UP000812961">
    <property type="component" value="Unassembled WGS sequence"/>
</dbReference>
<evidence type="ECO:0000256" key="3">
    <source>
        <dbReference type="ARBA" id="ARBA00023163"/>
    </source>
</evidence>
<dbReference type="PANTHER" id="PTHR43280:SF32">
    <property type="entry name" value="TRANSCRIPTIONAL REGULATORY PROTEIN"/>
    <property type="match status" value="1"/>
</dbReference>
<dbReference type="PRINTS" id="PR00032">
    <property type="entry name" value="HTHARAC"/>
</dbReference>
<keyword evidence="1" id="KW-0805">Transcription regulation</keyword>
<dbReference type="SUPFAM" id="SSF46689">
    <property type="entry name" value="Homeodomain-like"/>
    <property type="match status" value="1"/>
</dbReference>
<organism evidence="5 6">
    <name type="scientific">Chitinophaga rhizophila</name>
    <dbReference type="NCBI Taxonomy" id="2866212"/>
    <lineage>
        <taxon>Bacteria</taxon>
        <taxon>Pseudomonadati</taxon>
        <taxon>Bacteroidota</taxon>
        <taxon>Chitinophagia</taxon>
        <taxon>Chitinophagales</taxon>
        <taxon>Chitinophagaceae</taxon>
        <taxon>Chitinophaga</taxon>
    </lineage>
</organism>
<sequence length="323" mass="36878">MIRTPGTHRSSLPTHSPYNIPVTTGDFSPLPIRVYSRVSRDCNNCITPHRRDFYQVLMITKGEGMLTVGARSYYIDEPVLVLIHPADVISWKSLSVIQEGFDCLFTRRLLDEFPLLKTTIEKYQLFDTGCRNIIRLAAADMHSLNSIFSSMQQEELTGNPLHADAMQTYLQLLLIQCARITDFKAPDHVSDEDRYVHAFFSLLEREITNVHYATPIAMKTAKEFAANLHVHPNYLNSLLKKRTGLNISTHIRNRLLEVAKQLLLQTDWTLQDIGYSIGFAEQPNFSSFFRKNAGMTPASYRKMSFGNKEVSSRNQLLMSRQSA</sequence>
<accession>A0ABS7GMH5</accession>
<dbReference type="SUPFAM" id="SSF51215">
    <property type="entry name" value="Regulatory protein AraC"/>
    <property type="match status" value="1"/>
</dbReference>
<dbReference type="PROSITE" id="PS01124">
    <property type="entry name" value="HTH_ARAC_FAMILY_2"/>
    <property type="match status" value="1"/>
</dbReference>
<reference evidence="5 6" key="1">
    <citation type="submission" date="2021-08" db="EMBL/GenBank/DDBJ databases">
        <title>The genome sequence of Chitinophaga sp. B61.</title>
        <authorList>
            <person name="Zhang X."/>
        </authorList>
    </citation>
    <scope>NUCLEOTIDE SEQUENCE [LARGE SCALE GENOMIC DNA]</scope>
    <source>
        <strain evidence="5 6">B61</strain>
    </source>
</reference>
<dbReference type="InterPro" id="IPR037923">
    <property type="entry name" value="HTH-like"/>
</dbReference>
<dbReference type="InterPro" id="IPR018062">
    <property type="entry name" value="HTH_AraC-typ_CS"/>
</dbReference>
<keyword evidence="2" id="KW-0238">DNA-binding</keyword>
<proteinExistence type="predicted"/>
<evidence type="ECO:0000259" key="4">
    <source>
        <dbReference type="PROSITE" id="PS01124"/>
    </source>
</evidence>